<evidence type="ECO:0000256" key="1">
    <source>
        <dbReference type="ARBA" id="ARBA00004448"/>
    </source>
</evidence>
<proteinExistence type="inferred from homology"/>
<keyword evidence="9 16" id="KW-1133">Transmembrane helix</keyword>
<keyword evidence="11 14" id="KW-0472">Membrane</keyword>
<feature type="transmembrane region" description="Helical" evidence="16">
    <location>
        <begin position="222"/>
        <end position="243"/>
    </location>
</feature>
<evidence type="ECO:0000256" key="15">
    <source>
        <dbReference type="RuleBase" id="RU000488"/>
    </source>
</evidence>
<evidence type="ECO:0000256" key="8">
    <source>
        <dbReference type="ARBA" id="ARBA00022792"/>
    </source>
</evidence>
<dbReference type="PRINTS" id="PR00927">
    <property type="entry name" value="ADPTRNSLCASE"/>
</dbReference>
<name>A0A9P0BLV2_BRAAE</name>
<evidence type="ECO:0000256" key="10">
    <source>
        <dbReference type="ARBA" id="ARBA00023128"/>
    </source>
</evidence>
<dbReference type="PROSITE" id="PS50920">
    <property type="entry name" value="SOLCAR"/>
    <property type="match status" value="3"/>
</dbReference>
<sequence>MNKDNAKEFLVTFLLSGTIAMTTKTIVAPLERTKSILQNQESAYQVLTGERKRYIGVVDIFRRVPKEQGWLSFWRGNGVNLIRTFPTMAFNFAFNDMYNKYLSGLFDTKQNFAVAKVLSGGLAGVTTGTILYPLEFCQTKITSDFGSDKGFKTDKVAREYTGLFNCVGKVYRKEGYKGYFKGWHVEILGIFLYRGLYFGLYEMLKQAYLVRKERTQHKLDHIPFFANFVIATTTTIVSSFTSYPLDTIGRRLMLDSARPAKFKQFKNARDAMFKMHEKHGITSFYKGALVNSVRGVSSALVLVMYDQILIWTNWKSKLKAKN</sequence>
<keyword evidence="18" id="KW-1185">Reference proteome</keyword>
<dbReference type="InterPro" id="IPR002067">
    <property type="entry name" value="MCP"/>
</dbReference>
<feature type="repeat" description="Solcar" evidence="14">
    <location>
        <begin position="222"/>
        <end position="311"/>
    </location>
</feature>
<dbReference type="InterPro" id="IPR002113">
    <property type="entry name" value="ADT_euk_type"/>
</dbReference>
<evidence type="ECO:0000256" key="3">
    <source>
        <dbReference type="ARBA" id="ARBA00011245"/>
    </source>
</evidence>
<evidence type="ECO:0000256" key="6">
    <source>
        <dbReference type="ARBA" id="ARBA00022692"/>
    </source>
</evidence>
<keyword evidence="5" id="KW-0050">Antiport</keyword>
<comment type="caution">
    <text evidence="16">Lacks conserved residue(s) required for the propagation of feature annotation.</text>
</comment>
<evidence type="ECO:0000313" key="17">
    <source>
        <dbReference type="EMBL" id="CAH0564381.1"/>
    </source>
</evidence>
<comment type="subcellular location">
    <subcellularLocation>
        <location evidence="16">Membrane</location>
        <topology evidence="16">Multi-pass membrane protein</topology>
    </subcellularLocation>
    <subcellularLocation>
        <location evidence="1">Mitochondrion inner membrane</location>
        <topology evidence="1">Multi-pass membrane protein</topology>
    </subcellularLocation>
</comment>
<feature type="repeat" description="Solcar" evidence="14">
    <location>
        <begin position="7"/>
        <end position="101"/>
    </location>
</feature>
<evidence type="ECO:0000256" key="7">
    <source>
        <dbReference type="ARBA" id="ARBA00022737"/>
    </source>
</evidence>
<dbReference type="GO" id="GO:0140021">
    <property type="term" value="P:mitochondrial ADP transmembrane transport"/>
    <property type="evidence" value="ECO:0007669"/>
    <property type="project" value="InterPro"/>
</dbReference>
<accession>A0A9P0BLV2</accession>
<comment type="similarity">
    <text evidence="2 15">Belongs to the mitochondrial carrier (TC 2.A.29) family.</text>
</comment>
<dbReference type="EMBL" id="OV121140">
    <property type="protein sequence ID" value="CAH0564381.1"/>
    <property type="molecule type" value="Genomic_DNA"/>
</dbReference>
<dbReference type="SUPFAM" id="SSF103506">
    <property type="entry name" value="Mitochondrial carrier"/>
    <property type="match status" value="1"/>
</dbReference>
<dbReference type="PRINTS" id="PR00926">
    <property type="entry name" value="MITOCARRIER"/>
</dbReference>
<comment type="function">
    <text evidence="16">Catalyzes the exchange of ADP and ATP across the membrane.</text>
</comment>
<feature type="repeat" description="Solcar" evidence="14">
    <location>
        <begin position="111"/>
        <end position="207"/>
    </location>
</feature>
<protein>
    <recommendedName>
        <fullName evidence="16">ADP/ATP translocase</fullName>
    </recommendedName>
    <alternativeName>
        <fullName evidence="16">ADP,ATP carrier protein</fullName>
    </alternativeName>
</protein>
<dbReference type="OrthoDB" id="270584at2759"/>
<evidence type="ECO:0000256" key="12">
    <source>
        <dbReference type="ARBA" id="ARBA00024143"/>
    </source>
</evidence>
<comment type="catalytic activity">
    <reaction evidence="12">
        <text>ADP(in) + ATP(out) = ADP(out) + ATP(in)</text>
        <dbReference type="Rhea" id="RHEA:34999"/>
        <dbReference type="ChEBI" id="CHEBI:30616"/>
        <dbReference type="ChEBI" id="CHEBI:456216"/>
    </reaction>
    <physiologicalReaction direction="left-to-right" evidence="12">
        <dbReference type="Rhea" id="RHEA:35000"/>
    </physiologicalReaction>
</comment>
<evidence type="ECO:0000256" key="4">
    <source>
        <dbReference type="ARBA" id="ARBA00022448"/>
    </source>
</evidence>
<evidence type="ECO:0000256" key="9">
    <source>
        <dbReference type="ARBA" id="ARBA00022989"/>
    </source>
</evidence>
<organism evidence="17 18">
    <name type="scientific">Brassicogethes aeneus</name>
    <name type="common">Rape pollen beetle</name>
    <name type="synonym">Meligethes aeneus</name>
    <dbReference type="NCBI Taxonomy" id="1431903"/>
    <lineage>
        <taxon>Eukaryota</taxon>
        <taxon>Metazoa</taxon>
        <taxon>Ecdysozoa</taxon>
        <taxon>Arthropoda</taxon>
        <taxon>Hexapoda</taxon>
        <taxon>Insecta</taxon>
        <taxon>Pterygota</taxon>
        <taxon>Neoptera</taxon>
        <taxon>Endopterygota</taxon>
        <taxon>Coleoptera</taxon>
        <taxon>Polyphaga</taxon>
        <taxon>Cucujiformia</taxon>
        <taxon>Nitidulidae</taxon>
        <taxon>Meligethinae</taxon>
        <taxon>Brassicogethes</taxon>
    </lineage>
</organism>
<keyword evidence="7" id="KW-0677">Repeat</keyword>
<dbReference type="InterPro" id="IPR023395">
    <property type="entry name" value="MCP_dom_sf"/>
</dbReference>
<feature type="transmembrane region" description="Helical" evidence="16">
    <location>
        <begin position="182"/>
        <end position="201"/>
    </location>
</feature>
<evidence type="ECO:0000256" key="2">
    <source>
        <dbReference type="ARBA" id="ARBA00006375"/>
    </source>
</evidence>
<dbReference type="GO" id="GO:0005471">
    <property type="term" value="F:ATP:ADP antiporter activity"/>
    <property type="evidence" value="ECO:0007669"/>
    <property type="project" value="UniProtKB-UniRule"/>
</dbReference>
<dbReference type="AlphaFoldDB" id="A0A9P0BLV2"/>
<keyword evidence="10" id="KW-0496">Mitochondrion</keyword>
<dbReference type="PANTHER" id="PTHR45635:SF14">
    <property type="entry name" value="ADP_ATP TRANSLOCASE"/>
    <property type="match status" value="1"/>
</dbReference>
<keyword evidence="4 15" id="KW-0813">Transport</keyword>
<gene>
    <name evidence="17" type="ORF">MELIAE_LOCUS12958</name>
</gene>
<keyword evidence="8" id="KW-0999">Mitochondrion inner membrane</keyword>
<dbReference type="PANTHER" id="PTHR45635">
    <property type="entry name" value="ADP,ATP CARRIER PROTEIN 1-RELATED-RELATED"/>
    <property type="match status" value="1"/>
</dbReference>
<keyword evidence="6 14" id="KW-0812">Transmembrane</keyword>
<dbReference type="GO" id="GO:1990544">
    <property type="term" value="P:mitochondrial ATP transmembrane transport"/>
    <property type="evidence" value="ECO:0007669"/>
    <property type="project" value="InterPro"/>
</dbReference>
<evidence type="ECO:0000256" key="16">
    <source>
        <dbReference type="RuleBase" id="RU368008"/>
    </source>
</evidence>
<dbReference type="Pfam" id="PF00153">
    <property type="entry name" value="Mito_carr"/>
    <property type="match status" value="3"/>
</dbReference>
<evidence type="ECO:0000256" key="13">
    <source>
        <dbReference type="ARBA" id="ARBA00045250"/>
    </source>
</evidence>
<dbReference type="Gene3D" id="1.50.40.10">
    <property type="entry name" value="Mitochondrial carrier domain"/>
    <property type="match status" value="1"/>
</dbReference>
<comment type="function">
    <text evidence="13">ADP:ATP antiporter that mediates import of ADP into the mitochondrial matrix for ATP synthesis, and export of ATP out to fuel the cell. Cycles between the cytoplasmic-open state (c-state) and the matrix-open state (m-state): operates by the alternating access mechanism with a single substrate-binding site intermittently exposed to either the cytosolic (c-state) or matrix (m-state) side of the inner mitochondrial membrane.</text>
</comment>
<dbReference type="Proteomes" id="UP001154078">
    <property type="component" value="Chromosome 9"/>
</dbReference>
<comment type="subunit">
    <text evidence="3 16">Monomer.</text>
</comment>
<dbReference type="InterPro" id="IPR018108">
    <property type="entry name" value="MCP_transmembrane"/>
</dbReference>
<dbReference type="GO" id="GO:0005743">
    <property type="term" value="C:mitochondrial inner membrane"/>
    <property type="evidence" value="ECO:0007669"/>
    <property type="project" value="UniProtKB-SubCell"/>
</dbReference>
<reference evidence="17" key="1">
    <citation type="submission" date="2021-12" db="EMBL/GenBank/DDBJ databases">
        <authorList>
            <person name="King R."/>
        </authorList>
    </citation>
    <scope>NUCLEOTIDE SEQUENCE</scope>
</reference>
<evidence type="ECO:0000256" key="14">
    <source>
        <dbReference type="PROSITE-ProRule" id="PRU00282"/>
    </source>
</evidence>
<evidence type="ECO:0000256" key="11">
    <source>
        <dbReference type="ARBA" id="ARBA00023136"/>
    </source>
</evidence>
<evidence type="ECO:0000256" key="5">
    <source>
        <dbReference type="ARBA" id="ARBA00022449"/>
    </source>
</evidence>
<evidence type="ECO:0000313" key="18">
    <source>
        <dbReference type="Proteomes" id="UP001154078"/>
    </source>
</evidence>